<reference evidence="2" key="1">
    <citation type="submission" date="2018-10" db="EMBL/GenBank/DDBJ databases">
        <title>FDA dAtabase for Regulatory Grade micrObial Sequences (FDA-ARGOS): Supporting development and validation of Infectious Disease Dx tests.</title>
        <authorList>
            <person name="Minogue T."/>
            <person name="Wolcott M."/>
            <person name="Wasieloski L."/>
            <person name="Aguilar W."/>
            <person name="Moore D."/>
            <person name="Tallon L."/>
            <person name="Sadzewicz L."/>
            <person name="Sengamalay N."/>
            <person name="Ott S."/>
            <person name="Godinez A."/>
            <person name="Nagaraj S."/>
            <person name="Vavikolanu K."/>
            <person name="Vyas G."/>
            <person name="Nadendla S."/>
            <person name="George J."/>
            <person name="Sichtig H."/>
        </authorList>
    </citation>
    <scope>NUCLEOTIDE SEQUENCE [LARGE SCALE GENOMIC DNA]</scope>
    <source>
        <strain evidence="2">FDAARGOS_343</strain>
    </source>
</reference>
<organism evidence="1 2">
    <name type="scientific">Niallia circulans</name>
    <name type="common">Bacillus circulans</name>
    <dbReference type="NCBI Taxonomy" id="1397"/>
    <lineage>
        <taxon>Bacteria</taxon>
        <taxon>Bacillati</taxon>
        <taxon>Bacillota</taxon>
        <taxon>Bacilli</taxon>
        <taxon>Bacillales</taxon>
        <taxon>Bacillaceae</taxon>
        <taxon>Niallia</taxon>
    </lineage>
</organism>
<proteinExistence type="predicted"/>
<evidence type="ECO:0000313" key="2">
    <source>
        <dbReference type="Proteomes" id="UP000319837"/>
    </source>
</evidence>
<name>A0A553SLV6_NIACI</name>
<gene>
    <name evidence="1" type="ORF">CEQ21_21355</name>
</gene>
<comment type="caution">
    <text evidence="1">The sequence shown here is derived from an EMBL/GenBank/DDBJ whole genome shotgun (WGS) entry which is preliminary data.</text>
</comment>
<accession>A0A553SLV6</accession>
<dbReference type="EMBL" id="RIBP01000004">
    <property type="protein sequence ID" value="TRZ37966.1"/>
    <property type="molecule type" value="Genomic_DNA"/>
</dbReference>
<sequence length="61" mass="6913">MGSGVRIPLGSSRKGHFPRESGFFLCLAIPYLQILQKSQMRLKRKMQRAMINMALNSLCDS</sequence>
<protein>
    <submittedName>
        <fullName evidence="1">Uncharacterized protein</fullName>
    </submittedName>
</protein>
<evidence type="ECO:0000313" key="1">
    <source>
        <dbReference type="EMBL" id="TRZ37966.1"/>
    </source>
</evidence>
<dbReference type="Proteomes" id="UP000319837">
    <property type="component" value="Unassembled WGS sequence"/>
</dbReference>
<dbReference type="AlphaFoldDB" id="A0A553SLV6"/>